<evidence type="ECO:0000313" key="3">
    <source>
        <dbReference type="Proteomes" id="UP000628448"/>
    </source>
</evidence>
<dbReference type="PANTHER" id="PTHR23077">
    <property type="entry name" value="AAA-FAMILY ATPASE"/>
    <property type="match status" value="1"/>
</dbReference>
<dbReference type="SMART" id="SM00382">
    <property type="entry name" value="AAA"/>
    <property type="match status" value="1"/>
</dbReference>
<dbReference type="PANTHER" id="PTHR23077:SF198">
    <property type="entry name" value="ATP-DEPENDENT ZINC METALLOPROTEASE FTSH"/>
    <property type="match status" value="1"/>
</dbReference>
<dbReference type="AlphaFoldDB" id="A0A931E811"/>
<dbReference type="Gene3D" id="3.40.50.300">
    <property type="entry name" value="P-loop containing nucleotide triphosphate hydrolases"/>
    <property type="match status" value="1"/>
</dbReference>
<dbReference type="InterPro" id="IPR027417">
    <property type="entry name" value="P-loop_NTPase"/>
</dbReference>
<dbReference type="EMBL" id="JADWYR010000001">
    <property type="protein sequence ID" value="MBG9375421.1"/>
    <property type="molecule type" value="Genomic_DNA"/>
</dbReference>
<reference evidence="2" key="1">
    <citation type="submission" date="2020-11" db="EMBL/GenBank/DDBJ databases">
        <title>Bacterial whole genome sequence for Panacibacter sp. DH6.</title>
        <authorList>
            <person name="Le V."/>
            <person name="Ko S."/>
            <person name="Ahn C.-Y."/>
            <person name="Oh H.-M."/>
        </authorList>
    </citation>
    <scope>NUCLEOTIDE SEQUENCE</scope>
    <source>
        <strain evidence="2">DH6</strain>
    </source>
</reference>
<dbReference type="InterPro" id="IPR003959">
    <property type="entry name" value="ATPase_AAA_core"/>
</dbReference>
<dbReference type="InterPro" id="IPR050168">
    <property type="entry name" value="AAA_ATPase_domain"/>
</dbReference>
<evidence type="ECO:0000313" key="2">
    <source>
        <dbReference type="EMBL" id="MBG9375421.1"/>
    </source>
</evidence>
<feature type="domain" description="AAA+ ATPase" evidence="1">
    <location>
        <begin position="112"/>
        <end position="244"/>
    </location>
</feature>
<protein>
    <submittedName>
        <fullName evidence="2">ATP-binding protein</fullName>
    </submittedName>
</protein>
<dbReference type="CDD" id="cd19481">
    <property type="entry name" value="RecA-like_protease"/>
    <property type="match status" value="1"/>
</dbReference>
<dbReference type="GO" id="GO:0005524">
    <property type="term" value="F:ATP binding"/>
    <property type="evidence" value="ECO:0007669"/>
    <property type="project" value="UniProtKB-KW"/>
</dbReference>
<dbReference type="SUPFAM" id="SSF52540">
    <property type="entry name" value="P-loop containing nucleoside triphosphate hydrolases"/>
    <property type="match status" value="1"/>
</dbReference>
<proteinExistence type="predicted"/>
<sequence>MATGDQIRTLIKSHFEDDHVRFSTVALQIAAHEARQGHLSVADEIKKLVDTSKAKVVKLRPFNDDLNGLILEISPKVKLPQLIASPQILSKIQRILLEFKQKDKLSKHGLDNRRKILLSGSPGTGKTMTAAIFANELQLPLYVILMDKLVTKFMGETSAKLRHLFDSIQERQGVYLFDEFDAIGGERGMTNDVGEMRRILNSFLQMIEQDTSKSVIIAATNNIDLLDQALFRRFDDVIRYNLPLKSEAIKLIENKLGKYKGRYKLDTLKTDKLSHAEITQACLDAIKHAILNDKKQVDLVLIKQMLNERITAYKSKPKTK</sequence>
<keyword evidence="2" id="KW-0067">ATP-binding</keyword>
<dbReference type="GO" id="GO:0016887">
    <property type="term" value="F:ATP hydrolysis activity"/>
    <property type="evidence" value="ECO:0007669"/>
    <property type="project" value="InterPro"/>
</dbReference>
<dbReference type="Pfam" id="PF00004">
    <property type="entry name" value="AAA"/>
    <property type="match status" value="1"/>
</dbReference>
<evidence type="ECO:0000259" key="1">
    <source>
        <dbReference type="SMART" id="SM00382"/>
    </source>
</evidence>
<comment type="caution">
    <text evidence="2">The sequence shown here is derived from an EMBL/GenBank/DDBJ whole genome shotgun (WGS) entry which is preliminary data.</text>
</comment>
<dbReference type="InterPro" id="IPR003593">
    <property type="entry name" value="AAA+_ATPase"/>
</dbReference>
<keyword evidence="2" id="KW-0547">Nucleotide-binding</keyword>
<gene>
    <name evidence="2" type="ORF">I5907_04195</name>
</gene>
<keyword evidence="3" id="KW-1185">Reference proteome</keyword>
<name>A0A931E811_9BACT</name>
<dbReference type="RefSeq" id="WP_196989474.1">
    <property type="nucleotide sequence ID" value="NZ_JADWYR010000001.1"/>
</dbReference>
<organism evidence="2 3">
    <name type="scientific">Panacibacter microcysteis</name>
    <dbReference type="NCBI Taxonomy" id="2793269"/>
    <lineage>
        <taxon>Bacteria</taxon>
        <taxon>Pseudomonadati</taxon>
        <taxon>Bacteroidota</taxon>
        <taxon>Chitinophagia</taxon>
        <taxon>Chitinophagales</taxon>
        <taxon>Chitinophagaceae</taxon>
        <taxon>Panacibacter</taxon>
    </lineage>
</organism>
<dbReference type="Proteomes" id="UP000628448">
    <property type="component" value="Unassembled WGS sequence"/>
</dbReference>
<accession>A0A931E811</accession>